<evidence type="ECO:0000256" key="2">
    <source>
        <dbReference type="ARBA" id="ARBA00022980"/>
    </source>
</evidence>
<gene>
    <name evidence="5" type="ORF">AWRI4619_LOCUS7733</name>
</gene>
<name>A0A9N8JVU8_9PEZI</name>
<dbReference type="InterPro" id="IPR000307">
    <property type="entry name" value="Ribosomal_bS16"/>
</dbReference>
<evidence type="ECO:0000313" key="6">
    <source>
        <dbReference type="Proteomes" id="UP000716446"/>
    </source>
</evidence>
<dbReference type="Pfam" id="PF00886">
    <property type="entry name" value="Ribosomal_S16"/>
    <property type="match status" value="1"/>
</dbReference>
<comment type="caution">
    <text evidence="5">The sequence shown here is derived from an EMBL/GenBank/DDBJ whole genome shotgun (WGS) entry which is preliminary data.</text>
</comment>
<dbReference type="NCBIfam" id="TIGR00002">
    <property type="entry name" value="S16"/>
    <property type="match status" value="1"/>
</dbReference>
<keyword evidence="6" id="KW-1185">Reference proteome</keyword>
<proteinExistence type="inferred from homology"/>
<evidence type="ECO:0000256" key="3">
    <source>
        <dbReference type="ARBA" id="ARBA00023274"/>
    </source>
</evidence>
<dbReference type="Gene3D" id="3.30.1320.10">
    <property type="match status" value="2"/>
</dbReference>
<protein>
    <recommendedName>
        <fullName evidence="7">Ribosomal protein S16</fullName>
    </recommendedName>
</protein>
<dbReference type="PANTHER" id="PTHR12919:SF20">
    <property type="entry name" value="SMALL RIBOSOMAL SUBUNIT PROTEIN BS16M"/>
    <property type="match status" value="1"/>
</dbReference>
<dbReference type="Proteomes" id="UP000716446">
    <property type="component" value="Unassembled WGS sequence"/>
</dbReference>
<accession>A0A9N8JVU8</accession>
<evidence type="ECO:0000256" key="1">
    <source>
        <dbReference type="ARBA" id="ARBA00006668"/>
    </source>
</evidence>
<dbReference type="GO" id="GO:0005763">
    <property type="term" value="C:mitochondrial small ribosomal subunit"/>
    <property type="evidence" value="ECO:0007669"/>
    <property type="project" value="TreeGrafter"/>
</dbReference>
<organism evidence="5 6">
    <name type="scientific">Aureobasidium vineae</name>
    <dbReference type="NCBI Taxonomy" id="2773715"/>
    <lineage>
        <taxon>Eukaryota</taxon>
        <taxon>Fungi</taxon>
        <taxon>Dikarya</taxon>
        <taxon>Ascomycota</taxon>
        <taxon>Pezizomycotina</taxon>
        <taxon>Dothideomycetes</taxon>
        <taxon>Dothideomycetidae</taxon>
        <taxon>Dothideales</taxon>
        <taxon>Saccotheciaceae</taxon>
        <taxon>Aureobasidium</taxon>
    </lineage>
</organism>
<keyword evidence="3" id="KW-0687">Ribonucleoprotein</keyword>
<feature type="region of interest" description="Disordered" evidence="4">
    <location>
        <begin position="78"/>
        <end position="105"/>
    </location>
</feature>
<dbReference type="SUPFAM" id="SSF54565">
    <property type="entry name" value="Ribosomal protein S16"/>
    <property type="match status" value="2"/>
</dbReference>
<dbReference type="PROSITE" id="PS00732">
    <property type="entry name" value="RIBOSOMAL_S16"/>
    <property type="match status" value="1"/>
</dbReference>
<evidence type="ECO:0000313" key="5">
    <source>
        <dbReference type="EMBL" id="CAD0093302.1"/>
    </source>
</evidence>
<evidence type="ECO:0000256" key="4">
    <source>
        <dbReference type="SAM" id="MobiDB-lite"/>
    </source>
</evidence>
<keyword evidence="2" id="KW-0689">Ribosomal protein</keyword>
<reference evidence="5" key="1">
    <citation type="submission" date="2020-06" db="EMBL/GenBank/DDBJ databases">
        <authorList>
            <person name="Onetto C."/>
        </authorList>
    </citation>
    <scope>NUCLEOTIDE SEQUENCE</scope>
</reference>
<dbReference type="EMBL" id="CAIJEN010000014">
    <property type="protein sequence ID" value="CAD0093302.1"/>
    <property type="molecule type" value="Genomic_DNA"/>
</dbReference>
<dbReference type="PANTHER" id="PTHR12919">
    <property type="entry name" value="30S RIBOSOMAL PROTEIN S16"/>
    <property type="match status" value="1"/>
</dbReference>
<dbReference type="InterPro" id="IPR020592">
    <property type="entry name" value="Ribosomal_bS16_CS"/>
</dbReference>
<comment type="similarity">
    <text evidence="1">Belongs to the bacterial ribosomal protein bS16 family.</text>
</comment>
<dbReference type="GO" id="GO:0032543">
    <property type="term" value="P:mitochondrial translation"/>
    <property type="evidence" value="ECO:0007669"/>
    <property type="project" value="TreeGrafter"/>
</dbReference>
<dbReference type="AlphaFoldDB" id="A0A9N8JVU8"/>
<dbReference type="InterPro" id="IPR023803">
    <property type="entry name" value="Ribosomal_bS16_dom_sf"/>
</dbReference>
<sequence>MVLKIRLARFGKRHAPFYNIVVAHARYAFDPPSARKPNAHIPRLAPSTLLPHNDTAFGQDTRKQKEEITSSNIQLQPTRTARGSKPLEVLGTYDPIPKTPTDGNETAKKFKDIKLDIHRAKYWLGVGAQPSEPAWRLLSMIGLMEPKFRPGQEIKKEGTAA</sequence>
<dbReference type="GO" id="GO:0003735">
    <property type="term" value="F:structural constituent of ribosome"/>
    <property type="evidence" value="ECO:0007669"/>
    <property type="project" value="InterPro"/>
</dbReference>
<evidence type="ECO:0008006" key="7">
    <source>
        <dbReference type="Google" id="ProtNLM"/>
    </source>
</evidence>